<feature type="transmembrane region" description="Helical" evidence="6">
    <location>
        <begin position="319"/>
        <end position="341"/>
    </location>
</feature>
<accession>A0A398D334</accession>
<keyword evidence="9" id="KW-1185">Reference proteome</keyword>
<dbReference type="PANTHER" id="PTHR30569">
    <property type="entry name" value="CYTOSINE TRANSPORTER CODB"/>
    <property type="match status" value="1"/>
</dbReference>
<dbReference type="GO" id="GO:0015209">
    <property type="term" value="F:cytosine transmembrane transporter activity"/>
    <property type="evidence" value="ECO:0007669"/>
    <property type="project" value="InterPro"/>
</dbReference>
<dbReference type="GO" id="GO:0005886">
    <property type="term" value="C:plasma membrane"/>
    <property type="evidence" value="ECO:0007669"/>
    <property type="project" value="TreeGrafter"/>
</dbReference>
<evidence type="ECO:0000256" key="5">
    <source>
        <dbReference type="ARBA" id="ARBA00023136"/>
    </source>
</evidence>
<dbReference type="RefSeq" id="WP_119120072.1">
    <property type="nucleotide sequence ID" value="NZ_QXIT01000093.1"/>
</dbReference>
<evidence type="ECO:0000256" key="4">
    <source>
        <dbReference type="ARBA" id="ARBA00022989"/>
    </source>
</evidence>
<feature type="transmembrane region" description="Helical" evidence="6">
    <location>
        <begin position="186"/>
        <end position="204"/>
    </location>
</feature>
<evidence type="ECO:0000313" key="10">
    <source>
        <dbReference type="Proteomes" id="UP000266489"/>
    </source>
</evidence>
<feature type="transmembrane region" description="Helical" evidence="6">
    <location>
        <begin position="295"/>
        <end position="313"/>
    </location>
</feature>
<gene>
    <name evidence="7" type="primary">cytX</name>
    <name evidence="8" type="ORF">SMC5_06585</name>
    <name evidence="7" type="ORF">SMC6_05830</name>
</gene>
<comment type="similarity">
    <text evidence="2">Belongs to the purine-cytosine permease (2.A.39) family.</text>
</comment>
<feature type="transmembrane region" description="Helical" evidence="6">
    <location>
        <begin position="374"/>
        <end position="392"/>
    </location>
</feature>
<dbReference type="PANTHER" id="PTHR30569:SF0">
    <property type="entry name" value="CYTOSINE PERMEASE"/>
    <property type="match status" value="1"/>
</dbReference>
<feature type="transmembrane region" description="Helical" evidence="6">
    <location>
        <begin position="83"/>
        <end position="103"/>
    </location>
</feature>
<dbReference type="EMBL" id="QXIT01000093">
    <property type="protein sequence ID" value="RIE07721.1"/>
    <property type="molecule type" value="Genomic_DNA"/>
</dbReference>
<reference evidence="9 10" key="1">
    <citation type="submission" date="2018-09" db="EMBL/GenBank/DDBJ databases">
        <title>Discovery and Ecogenomic Context for Candidatus Cryosericales, a Global Caldiserica Order Active in Thawing Permafrost.</title>
        <authorList>
            <person name="Martinez M.A."/>
            <person name="Woodcroft B.J."/>
            <person name="Ignacio Espinoza J.C."/>
            <person name="Zayed A."/>
            <person name="Singleton C.M."/>
            <person name="Boyd J."/>
            <person name="Li Y.-F."/>
            <person name="Purvine S."/>
            <person name="Maughan H."/>
            <person name="Hodgkins S.B."/>
            <person name="Anderson D."/>
            <person name="Sederholm M."/>
            <person name="Temperton B."/>
            <person name="Saleska S.R."/>
            <person name="Tyson G.W."/>
            <person name="Rich V.I."/>
        </authorList>
    </citation>
    <scope>NUCLEOTIDE SEQUENCE [LARGE SCALE GENOMIC DNA]</scope>
    <source>
        <strain evidence="8 10">SMC5</strain>
        <strain evidence="7 9">SMC6</strain>
    </source>
</reference>
<dbReference type="AlphaFoldDB" id="A0A398D8T1"/>
<evidence type="ECO:0000256" key="2">
    <source>
        <dbReference type="ARBA" id="ARBA00008974"/>
    </source>
</evidence>
<dbReference type="InterPro" id="IPR012732">
    <property type="entry name" value="Thia_CytX"/>
</dbReference>
<dbReference type="Proteomes" id="UP000266489">
    <property type="component" value="Unassembled WGS sequence"/>
</dbReference>
<feature type="transmembrane region" description="Helical" evidence="6">
    <location>
        <begin position="115"/>
        <end position="138"/>
    </location>
</feature>
<evidence type="ECO:0000313" key="9">
    <source>
        <dbReference type="Proteomes" id="UP000266260"/>
    </source>
</evidence>
<dbReference type="Proteomes" id="UP000266260">
    <property type="component" value="Unassembled WGS sequence"/>
</dbReference>
<comment type="subcellular location">
    <subcellularLocation>
        <location evidence="1">Membrane</location>
        <topology evidence="1">Multi-pass membrane protein</topology>
    </subcellularLocation>
</comment>
<dbReference type="EMBL" id="QXIU01000157">
    <property type="protein sequence ID" value="RIE09936.1"/>
    <property type="molecule type" value="Genomic_DNA"/>
</dbReference>
<dbReference type="NCBIfam" id="TIGR02358">
    <property type="entry name" value="thia_cytX"/>
    <property type="match status" value="1"/>
</dbReference>
<evidence type="ECO:0000256" key="1">
    <source>
        <dbReference type="ARBA" id="ARBA00004141"/>
    </source>
</evidence>
<feature type="transmembrane region" description="Helical" evidence="6">
    <location>
        <begin position="41"/>
        <end position="63"/>
    </location>
</feature>
<feature type="transmembrane region" description="Helical" evidence="6">
    <location>
        <begin position="145"/>
        <end position="166"/>
    </location>
</feature>
<name>A0A398D8T1_9BACT</name>
<evidence type="ECO:0000313" key="8">
    <source>
        <dbReference type="EMBL" id="RIE09936.1"/>
    </source>
</evidence>
<comment type="caution">
    <text evidence="7">The sequence shown here is derived from an EMBL/GenBank/DDBJ whole genome shotgun (WGS) entry which is preliminary data.</text>
</comment>
<feature type="transmembrane region" description="Helical" evidence="6">
    <location>
        <begin position="216"/>
        <end position="242"/>
    </location>
</feature>
<evidence type="ECO:0000256" key="6">
    <source>
        <dbReference type="SAM" id="Phobius"/>
    </source>
</evidence>
<evidence type="ECO:0000313" key="7">
    <source>
        <dbReference type="EMBL" id="RIE07721.1"/>
    </source>
</evidence>
<accession>A0A398D8T1</accession>
<keyword evidence="3 6" id="KW-0812">Transmembrane</keyword>
<proteinExistence type="inferred from homology"/>
<feature type="transmembrane region" description="Helical" evidence="6">
    <location>
        <begin position="348"/>
        <end position="368"/>
    </location>
</feature>
<dbReference type="OrthoDB" id="9780088at2"/>
<evidence type="ECO:0000256" key="3">
    <source>
        <dbReference type="ARBA" id="ARBA00022692"/>
    </source>
</evidence>
<organism evidence="7 9">
    <name type="scientific">Candidatus Cryosericum odellii</name>
    <dbReference type="NCBI Taxonomy" id="2290917"/>
    <lineage>
        <taxon>Bacteria</taxon>
        <taxon>Pseudomonadati</taxon>
        <taxon>Caldisericota/Cryosericota group</taxon>
        <taxon>Candidatus Cryosericota</taxon>
        <taxon>Candidatus Cryosericia</taxon>
        <taxon>Candidatus Cryosericales</taxon>
        <taxon>Candidatus Cryosericaceae</taxon>
        <taxon>Candidatus Cryosericum</taxon>
    </lineage>
</organism>
<dbReference type="InterPro" id="IPR030191">
    <property type="entry name" value="CodB"/>
</dbReference>
<protein>
    <submittedName>
        <fullName evidence="7">Putative hydroxymethylpyrimidine transporter CytX</fullName>
    </submittedName>
</protein>
<dbReference type="Pfam" id="PF02133">
    <property type="entry name" value="Transp_cyt_pur"/>
    <property type="match status" value="1"/>
</dbReference>
<keyword evidence="4 6" id="KW-1133">Transmembrane helix</keyword>
<feature type="transmembrane region" description="Helical" evidence="6">
    <location>
        <begin position="248"/>
        <end position="275"/>
    </location>
</feature>
<dbReference type="Gene3D" id="1.10.4160.10">
    <property type="entry name" value="Hydantoin permease"/>
    <property type="match status" value="1"/>
</dbReference>
<dbReference type="InterPro" id="IPR001248">
    <property type="entry name" value="Pur-cyt_permease"/>
</dbReference>
<feature type="transmembrane region" description="Helical" evidence="6">
    <location>
        <begin position="12"/>
        <end position="35"/>
    </location>
</feature>
<sequence length="404" mass="42805">MHNNKKLGTFSLFNLWAGAAISLAEIMTGGLFAPLGLLRGILLILAGHLIGCLLLSLTGLIGFREKKPALIASRMAFGRYGSYLISAANIIQLIGWTAIMLIQCANSISAITSKLAGFTGFALFVVIVGAIVAVWTLVVGKGANALNNAAVILLFVLCLLILELVIRGQGAVWSSGARNAATTLSVGAALEMSIIMPLSWLPLISDYTMQASSTKASFWGSFSGYFIGSSFMYITGLAAVLFTGSSDIAVVILHLGMGVAGLFVVVLSTVTTAYLDVYSAVMSILNITPKASKRLLILLVSALGTLIALFFPMGQYENFLYAIGSIFAPAFAVVLLDYFVFRADRSTTTFNAAGILSAVLGTVAYYFFMKLDLPAGSTVPSMLLTAVVYAVFRSVLKDRNAQKC</sequence>
<keyword evidence="5 6" id="KW-0472">Membrane</keyword>